<organism evidence="1 2">
    <name type="scientific">Batillaria attramentaria</name>
    <dbReference type="NCBI Taxonomy" id="370345"/>
    <lineage>
        <taxon>Eukaryota</taxon>
        <taxon>Metazoa</taxon>
        <taxon>Spiralia</taxon>
        <taxon>Lophotrochozoa</taxon>
        <taxon>Mollusca</taxon>
        <taxon>Gastropoda</taxon>
        <taxon>Caenogastropoda</taxon>
        <taxon>Sorbeoconcha</taxon>
        <taxon>Cerithioidea</taxon>
        <taxon>Batillariidae</taxon>
        <taxon>Batillaria</taxon>
    </lineage>
</organism>
<evidence type="ECO:0000313" key="2">
    <source>
        <dbReference type="Proteomes" id="UP001519460"/>
    </source>
</evidence>
<name>A0ABD0LPI7_9CAEN</name>
<dbReference type="Proteomes" id="UP001519460">
    <property type="component" value="Unassembled WGS sequence"/>
</dbReference>
<protein>
    <submittedName>
        <fullName evidence="1">Uncharacterized protein</fullName>
    </submittedName>
</protein>
<comment type="caution">
    <text evidence="1">The sequence shown here is derived from an EMBL/GenBank/DDBJ whole genome shotgun (WGS) entry which is preliminary data.</text>
</comment>
<evidence type="ECO:0000313" key="1">
    <source>
        <dbReference type="EMBL" id="KAK7500982.1"/>
    </source>
</evidence>
<keyword evidence="2" id="KW-1185">Reference proteome</keyword>
<dbReference type="AlphaFoldDB" id="A0ABD0LPI7"/>
<gene>
    <name evidence="1" type="ORF">BaRGS_00007862</name>
</gene>
<reference evidence="1 2" key="1">
    <citation type="journal article" date="2023" name="Sci. Data">
        <title>Genome assembly of the Korean intertidal mud-creeper Batillaria attramentaria.</title>
        <authorList>
            <person name="Patra A.K."/>
            <person name="Ho P.T."/>
            <person name="Jun S."/>
            <person name="Lee S.J."/>
            <person name="Kim Y."/>
            <person name="Won Y.J."/>
        </authorList>
    </citation>
    <scope>NUCLEOTIDE SEQUENCE [LARGE SCALE GENOMIC DNA]</scope>
    <source>
        <strain evidence="1">Wonlab-2016</strain>
    </source>
</reference>
<accession>A0ABD0LPI7</accession>
<dbReference type="EMBL" id="JACVVK020000034">
    <property type="protein sequence ID" value="KAK7500982.1"/>
    <property type="molecule type" value="Genomic_DNA"/>
</dbReference>
<sequence>MTSRWQAQEAVSVVSLLGVEIHIRPEFQFFKFSLHAKTTQDHGMSICSAGAFMGYTGNDTDDGFSSQQQINHRHHSPLMTT</sequence>
<proteinExistence type="predicted"/>